<evidence type="ECO:0000256" key="2">
    <source>
        <dbReference type="ARBA" id="ARBA00022475"/>
    </source>
</evidence>
<dbReference type="UniPathway" id="UPA00665"/>
<evidence type="ECO:0000256" key="11">
    <source>
        <dbReference type="RuleBase" id="RU004181"/>
    </source>
</evidence>
<feature type="active site" evidence="9">
    <location>
        <position position="141"/>
    </location>
</feature>
<comment type="similarity">
    <text evidence="1 9 11">Belongs to the peptidase A8 family.</text>
</comment>
<dbReference type="PANTHER" id="PTHR33695:SF1">
    <property type="entry name" value="LIPOPROTEIN SIGNAL PEPTIDASE"/>
    <property type="match status" value="1"/>
</dbReference>
<dbReference type="GO" id="GO:0005886">
    <property type="term" value="C:plasma membrane"/>
    <property type="evidence" value="ECO:0007669"/>
    <property type="project" value="UniProtKB-SubCell"/>
</dbReference>
<comment type="pathway">
    <text evidence="9">Protein modification; lipoprotein biosynthesis (signal peptide cleavage).</text>
</comment>
<sequence>MTAVKKRFLILTLLLATVGLDRITKVIARDRLESAPPISLFGGIVRLDYVENPGAFLGLGSGLSETTRFWIFSVLVGGFLVGLFLYVLIYRRLSVIEVAAFSLILGGGLGNLIDRVLYDYVIDFLVVGIGRLRTGVFNVADLAITAGVGLLFLRQVRSARRQELQSRS</sequence>
<dbReference type="HAMAP" id="MF_00161">
    <property type="entry name" value="LspA"/>
    <property type="match status" value="1"/>
</dbReference>
<comment type="caution">
    <text evidence="9">Lacks conserved residue(s) required for the propagation of feature annotation.</text>
</comment>
<dbReference type="AlphaFoldDB" id="A0A7X6DRF5"/>
<comment type="caution">
    <text evidence="12">The sequence shown here is derived from an EMBL/GenBank/DDBJ whole genome shotgun (WGS) entry which is preliminary data.</text>
</comment>
<reference evidence="12 13" key="1">
    <citation type="journal article" date="2020" name="Nature">
        <title>Bacterial chemolithoautotrophy via manganese oxidation.</title>
        <authorList>
            <person name="Yu H."/>
            <person name="Leadbetter J.R."/>
        </authorList>
    </citation>
    <scope>NUCLEOTIDE SEQUENCE [LARGE SCALE GENOMIC DNA]</scope>
    <source>
        <strain evidence="12 13">Mn-1</strain>
    </source>
</reference>
<evidence type="ECO:0000256" key="8">
    <source>
        <dbReference type="ARBA" id="ARBA00023136"/>
    </source>
</evidence>
<evidence type="ECO:0000256" key="1">
    <source>
        <dbReference type="ARBA" id="ARBA00006139"/>
    </source>
</evidence>
<dbReference type="EMBL" id="VTOW01000002">
    <property type="protein sequence ID" value="NKE71794.1"/>
    <property type="molecule type" value="Genomic_DNA"/>
</dbReference>
<dbReference type="PANTHER" id="PTHR33695">
    <property type="entry name" value="LIPOPROTEIN SIGNAL PEPTIDASE"/>
    <property type="match status" value="1"/>
</dbReference>
<evidence type="ECO:0000256" key="10">
    <source>
        <dbReference type="RuleBase" id="RU000594"/>
    </source>
</evidence>
<keyword evidence="2 9" id="KW-1003">Cell membrane</keyword>
<proteinExistence type="inferred from homology"/>
<dbReference type="Pfam" id="PF01252">
    <property type="entry name" value="Peptidase_A8"/>
    <property type="match status" value="1"/>
</dbReference>
<evidence type="ECO:0000256" key="9">
    <source>
        <dbReference type="HAMAP-Rule" id="MF_00161"/>
    </source>
</evidence>
<comment type="catalytic activity">
    <reaction evidence="9 10">
        <text>Release of signal peptides from bacterial membrane prolipoproteins. Hydrolyzes -Xaa-Yaa-Zaa-|-(S,diacylglyceryl)Cys-, in which Xaa is hydrophobic (preferably Leu), and Yaa (Ala or Ser) and Zaa (Gly or Ala) have small, neutral side chains.</text>
        <dbReference type="EC" id="3.4.23.36"/>
    </reaction>
</comment>
<evidence type="ECO:0000256" key="6">
    <source>
        <dbReference type="ARBA" id="ARBA00022801"/>
    </source>
</evidence>
<evidence type="ECO:0000256" key="5">
    <source>
        <dbReference type="ARBA" id="ARBA00022750"/>
    </source>
</evidence>
<name>A0A7X6DRF5_9BACT</name>
<dbReference type="EC" id="3.4.23.36" evidence="9"/>
<keyword evidence="5 9" id="KW-0064">Aspartyl protease</keyword>
<dbReference type="NCBIfam" id="TIGR00077">
    <property type="entry name" value="lspA"/>
    <property type="match status" value="1"/>
</dbReference>
<feature type="active site" evidence="9">
    <location>
        <position position="123"/>
    </location>
</feature>
<evidence type="ECO:0000256" key="4">
    <source>
        <dbReference type="ARBA" id="ARBA00022692"/>
    </source>
</evidence>
<gene>
    <name evidence="9 12" type="primary">lspA</name>
    <name evidence="12" type="ORF">MNODULE_13685</name>
</gene>
<evidence type="ECO:0000313" key="13">
    <source>
        <dbReference type="Proteomes" id="UP000534783"/>
    </source>
</evidence>
<dbReference type="GO" id="GO:0006508">
    <property type="term" value="P:proteolysis"/>
    <property type="evidence" value="ECO:0007669"/>
    <property type="project" value="UniProtKB-KW"/>
</dbReference>
<protein>
    <recommendedName>
        <fullName evidence="9">Lipoprotein signal peptidase</fullName>
        <ecNumber evidence="9">3.4.23.36</ecNumber>
    </recommendedName>
    <alternativeName>
        <fullName evidence="9">Prolipoprotein signal peptidase</fullName>
    </alternativeName>
    <alternativeName>
        <fullName evidence="9">Signal peptidase II</fullName>
        <shortName evidence="9">SPase II</shortName>
    </alternativeName>
</protein>
<feature type="transmembrane region" description="Helical" evidence="9">
    <location>
        <begin position="133"/>
        <end position="153"/>
    </location>
</feature>
<organism evidence="12 13">
    <name type="scientific">Candidatus Manganitrophus noduliformans</name>
    <dbReference type="NCBI Taxonomy" id="2606439"/>
    <lineage>
        <taxon>Bacteria</taxon>
        <taxon>Pseudomonadati</taxon>
        <taxon>Nitrospirota</taxon>
        <taxon>Nitrospiria</taxon>
        <taxon>Candidatus Troglogloeales</taxon>
        <taxon>Candidatus Manganitrophaceae</taxon>
        <taxon>Candidatus Manganitrophus</taxon>
    </lineage>
</organism>
<keyword evidence="4 9" id="KW-0812">Transmembrane</keyword>
<dbReference type="Proteomes" id="UP000534783">
    <property type="component" value="Unassembled WGS sequence"/>
</dbReference>
<dbReference type="RefSeq" id="WP_168060749.1">
    <property type="nucleotide sequence ID" value="NZ_VTOW01000002.1"/>
</dbReference>
<feature type="transmembrane region" description="Helical" evidence="9">
    <location>
        <begin position="95"/>
        <end position="113"/>
    </location>
</feature>
<dbReference type="PROSITE" id="PS00855">
    <property type="entry name" value="SPASE_II"/>
    <property type="match status" value="1"/>
</dbReference>
<comment type="subcellular location">
    <subcellularLocation>
        <location evidence="9">Cell membrane</location>
        <topology evidence="9">Multi-pass membrane protein</topology>
    </subcellularLocation>
</comment>
<keyword evidence="3 9" id="KW-0645">Protease</keyword>
<dbReference type="InterPro" id="IPR001872">
    <property type="entry name" value="Peptidase_A8"/>
</dbReference>
<dbReference type="PRINTS" id="PR00781">
    <property type="entry name" value="LIPOSIGPTASE"/>
</dbReference>
<comment type="function">
    <text evidence="9 10">This protein specifically catalyzes the removal of signal peptides from prolipoproteins.</text>
</comment>
<evidence type="ECO:0000256" key="3">
    <source>
        <dbReference type="ARBA" id="ARBA00022670"/>
    </source>
</evidence>
<keyword evidence="6 9" id="KW-0378">Hydrolase</keyword>
<keyword evidence="8 9" id="KW-0472">Membrane</keyword>
<evidence type="ECO:0000256" key="7">
    <source>
        <dbReference type="ARBA" id="ARBA00022989"/>
    </source>
</evidence>
<keyword evidence="7 9" id="KW-1133">Transmembrane helix</keyword>
<keyword evidence="13" id="KW-1185">Reference proteome</keyword>
<evidence type="ECO:0000313" key="12">
    <source>
        <dbReference type="EMBL" id="NKE71794.1"/>
    </source>
</evidence>
<feature type="transmembrane region" description="Helical" evidence="9">
    <location>
        <begin position="69"/>
        <end position="88"/>
    </location>
</feature>
<accession>A0A7X6DRF5</accession>
<dbReference type="GO" id="GO:0004190">
    <property type="term" value="F:aspartic-type endopeptidase activity"/>
    <property type="evidence" value="ECO:0007669"/>
    <property type="project" value="UniProtKB-UniRule"/>
</dbReference>